<reference evidence="2 3" key="1">
    <citation type="submission" date="2023-03" db="EMBL/GenBank/DDBJ databases">
        <title>Diaphorobacter basophil sp. nov., isolated from a sewage-treatment plant.</title>
        <authorList>
            <person name="Yang K."/>
        </authorList>
    </citation>
    <scope>NUCLEOTIDE SEQUENCE [LARGE SCALE GENOMIC DNA]</scope>
    <source>
        <strain evidence="2 3">Y-1</strain>
    </source>
</reference>
<dbReference type="EMBL" id="CP136921">
    <property type="protein sequence ID" value="WOO33134.1"/>
    <property type="molecule type" value="Genomic_DNA"/>
</dbReference>
<evidence type="ECO:0000313" key="3">
    <source>
        <dbReference type="Proteomes" id="UP001303211"/>
    </source>
</evidence>
<name>A0ABZ0J4E4_9BURK</name>
<evidence type="ECO:0000313" key="2">
    <source>
        <dbReference type="EMBL" id="WOO33134.1"/>
    </source>
</evidence>
<dbReference type="Pfam" id="PF12281">
    <property type="entry name" value="NTP_transf_8"/>
    <property type="match status" value="1"/>
</dbReference>
<keyword evidence="3" id="KW-1185">Reference proteome</keyword>
<feature type="domain" description="Nucleotidyltransferase-like" evidence="1">
    <location>
        <begin position="104"/>
        <end position="306"/>
    </location>
</feature>
<proteinExistence type="predicted"/>
<organism evidence="2 3">
    <name type="scientific">Diaphorobacter limosus</name>
    <dbReference type="NCBI Taxonomy" id="3036128"/>
    <lineage>
        <taxon>Bacteria</taxon>
        <taxon>Pseudomonadati</taxon>
        <taxon>Pseudomonadota</taxon>
        <taxon>Betaproteobacteria</taxon>
        <taxon>Burkholderiales</taxon>
        <taxon>Comamonadaceae</taxon>
        <taxon>Diaphorobacter</taxon>
    </lineage>
</organism>
<dbReference type="Proteomes" id="UP001303211">
    <property type="component" value="Chromosome"/>
</dbReference>
<accession>A0ABZ0J4E4</accession>
<gene>
    <name evidence="2" type="ORF">P4826_03300</name>
</gene>
<evidence type="ECO:0000259" key="1">
    <source>
        <dbReference type="Pfam" id="PF12281"/>
    </source>
</evidence>
<dbReference type="RefSeq" id="WP_317702536.1">
    <property type="nucleotide sequence ID" value="NZ_CP136921.1"/>
</dbReference>
<dbReference type="InterPro" id="IPR058575">
    <property type="entry name" value="NTP_transf_8_dom"/>
</dbReference>
<protein>
    <submittedName>
        <fullName evidence="2">Nucleotidyltransferase domain-containing protein</fullName>
    </submittedName>
</protein>
<sequence length="339" mass="37163">MPAAAQAAFSGLDVATRQRELERCVADLPGGFTTKTVKGRTYWYYQLKNPAGSVTQIYLGPDEPPIRELIAAHGDGLRHAGAQAIKSMARAAIEYGCTPIPAAHGRVIDRLSDYGFFRAGGMLVGTHAFIAYQNHFGVRWVGGAMTLDLDFAHAGKNLSIAMQSDVRVDTRGALESLQMGFIPVVSQTTYKKPDEPDFDIDFLTSMGRRGDAPVHIPALNVTLQPLRFMELSMESPLPASLLLRSGSIAVNVPRPERYALHKLIVSQLRPMEMRLKASKDIAQAAHLLDYLLTEDADLVTEIWNDVVARGKSWESKLKGGLASLCRAFPDQGFDQRLAL</sequence>